<dbReference type="Pfam" id="PF01323">
    <property type="entry name" value="DSBA"/>
    <property type="match status" value="1"/>
</dbReference>
<dbReference type="Gene3D" id="3.40.30.10">
    <property type="entry name" value="Glutaredoxin"/>
    <property type="match status" value="1"/>
</dbReference>
<dbReference type="AlphaFoldDB" id="A0A165CDD0"/>
<dbReference type="OrthoDB" id="1930760at2759"/>
<dbReference type="STRING" id="1314785.A0A165CDD0"/>
<dbReference type="CDD" id="cd03024">
    <property type="entry name" value="DsbA_FrnE"/>
    <property type="match status" value="1"/>
</dbReference>
<keyword evidence="3" id="KW-1185">Reference proteome</keyword>
<dbReference type="EMBL" id="KV427651">
    <property type="protein sequence ID" value="KZT02610.1"/>
    <property type="molecule type" value="Genomic_DNA"/>
</dbReference>
<evidence type="ECO:0000313" key="3">
    <source>
        <dbReference type="Proteomes" id="UP000076871"/>
    </source>
</evidence>
<organism evidence="2 3">
    <name type="scientific">Laetiporus sulphureus 93-53</name>
    <dbReference type="NCBI Taxonomy" id="1314785"/>
    <lineage>
        <taxon>Eukaryota</taxon>
        <taxon>Fungi</taxon>
        <taxon>Dikarya</taxon>
        <taxon>Basidiomycota</taxon>
        <taxon>Agaricomycotina</taxon>
        <taxon>Agaricomycetes</taxon>
        <taxon>Polyporales</taxon>
        <taxon>Laetiporus</taxon>
    </lineage>
</organism>
<accession>A0A165CDD0</accession>
<dbReference type="GO" id="GO:0016491">
    <property type="term" value="F:oxidoreductase activity"/>
    <property type="evidence" value="ECO:0007669"/>
    <property type="project" value="InterPro"/>
</dbReference>
<evidence type="ECO:0000259" key="1">
    <source>
        <dbReference type="Pfam" id="PF01323"/>
    </source>
</evidence>
<dbReference type="SUPFAM" id="SSF52833">
    <property type="entry name" value="Thioredoxin-like"/>
    <property type="match status" value="1"/>
</dbReference>
<gene>
    <name evidence="2" type="ORF">LAESUDRAFT_706006</name>
</gene>
<sequence length="241" mass="27127">MQDITNMQRVVSLVVIGDIICPWCYIGEKEMERAIEAVKDLPITIKVEHRPYQLQPSLPEEQALVKREWYLNRFGKDKFASFEQMVTTRGTQLGLNINYSGTITQSTRAHRLSLKALKLGGQHMQEKFLNNIHKAYFEDGNNIGDFELLGELAQASGIMSKEEAIKFLESDECRGDVVDMMAEARRKGVTGVPFTIIDGRWAVIGGQTADVYIQIFKKLAQTEKVTPLSHVSPGPHCSVKN</sequence>
<name>A0A165CDD0_9APHY</name>
<dbReference type="InterPro" id="IPR001853">
    <property type="entry name" value="DSBA-like_thioredoxin_dom"/>
</dbReference>
<reference evidence="2 3" key="1">
    <citation type="journal article" date="2016" name="Mol. Biol. Evol.">
        <title>Comparative Genomics of Early-Diverging Mushroom-Forming Fungi Provides Insights into the Origins of Lignocellulose Decay Capabilities.</title>
        <authorList>
            <person name="Nagy L.G."/>
            <person name="Riley R."/>
            <person name="Tritt A."/>
            <person name="Adam C."/>
            <person name="Daum C."/>
            <person name="Floudas D."/>
            <person name="Sun H."/>
            <person name="Yadav J.S."/>
            <person name="Pangilinan J."/>
            <person name="Larsson K.H."/>
            <person name="Matsuura K."/>
            <person name="Barry K."/>
            <person name="Labutti K."/>
            <person name="Kuo R."/>
            <person name="Ohm R.A."/>
            <person name="Bhattacharya S.S."/>
            <person name="Shirouzu T."/>
            <person name="Yoshinaga Y."/>
            <person name="Martin F.M."/>
            <person name="Grigoriev I.V."/>
            <person name="Hibbett D.S."/>
        </authorList>
    </citation>
    <scope>NUCLEOTIDE SEQUENCE [LARGE SCALE GENOMIC DNA]</scope>
    <source>
        <strain evidence="2 3">93-53</strain>
    </source>
</reference>
<dbReference type="PANTHER" id="PTHR13887">
    <property type="entry name" value="GLUTATHIONE S-TRANSFERASE KAPPA"/>
    <property type="match status" value="1"/>
</dbReference>
<dbReference type="PANTHER" id="PTHR13887:SF41">
    <property type="entry name" value="THIOREDOXIN SUPERFAMILY PROTEIN"/>
    <property type="match status" value="1"/>
</dbReference>
<dbReference type="GeneID" id="63823634"/>
<evidence type="ECO:0000313" key="2">
    <source>
        <dbReference type="EMBL" id="KZT02610.1"/>
    </source>
</evidence>
<dbReference type="RefSeq" id="XP_040760350.1">
    <property type="nucleotide sequence ID" value="XM_040906605.1"/>
</dbReference>
<protein>
    <submittedName>
        <fullName evidence="2">Thioredoxin-like protein</fullName>
    </submittedName>
</protein>
<dbReference type="InterPro" id="IPR036249">
    <property type="entry name" value="Thioredoxin-like_sf"/>
</dbReference>
<dbReference type="InParanoid" id="A0A165CDD0"/>
<feature type="domain" description="DSBA-like thioredoxin" evidence="1">
    <location>
        <begin position="18"/>
        <end position="211"/>
    </location>
</feature>
<proteinExistence type="predicted"/>
<dbReference type="Proteomes" id="UP000076871">
    <property type="component" value="Unassembled WGS sequence"/>
</dbReference>